<dbReference type="GO" id="GO:0005886">
    <property type="term" value="C:plasma membrane"/>
    <property type="evidence" value="ECO:0007669"/>
    <property type="project" value="UniProtKB-SubCell"/>
</dbReference>
<feature type="transmembrane region" description="Helical" evidence="10">
    <location>
        <begin position="16"/>
        <end position="34"/>
    </location>
</feature>
<evidence type="ECO:0000256" key="7">
    <source>
        <dbReference type="ARBA" id="ARBA00022989"/>
    </source>
</evidence>
<accession>A0A2W5SYL1</accession>
<dbReference type="GO" id="GO:0044780">
    <property type="term" value="P:bacterial-type flagellum assembly"/>
    <property type="evidence" value="ECO:0007669"/>
    <property type="project" value="TreeGrafter"/>
</dbReference>
<dbReference type="PIRSF" id="PIRSF005419">
    <property type="entry name" value="FlhA"/>
    <property type="match status" value="1"/>
</dbReference>
<dbReference type="InterPro" id="IPR006302">
    <property type="entry name" value="T3SS_HrcV"/>
</dbReference>
<feature type="compositionally biased region" description="Acidic residues" evidence="9">
    <location>
        <begin position="331"/>
        <end position="344"/>
    </location>
</feature>
<feature type="transmembrane region" description="Helical" evidence="10">
    <location>
        <begin position="71"/>
        <end position="91"/>
    </location>
</feature>
<evidence type="ECO:0000256" key="9">
    <source>
        <dbReference type="SAM" id="MobiDB-lite"/>
    </source>
</evidence>
<dbReference type="NCBIfam" id="TIGR01399">
    <property type="entry name" value="hrcV"/>
    <property type="match status" value="1"/>
</dbReference>
<keyword evidence="3" id="KW-0813">Transport</keyword>
<keyword evidence="5" id="KW-0997">Cell inner membrane</keyword>
<dbReference type="Gene3D" id="1.10.8.540">
    <property type="entry name" value="FHIPEP family, domain 3"/>
    <property type="match status" value="1"/>
</dbReference>
<feature type="compositionally biased region" description="Basic and acidic residues" evidence="9">
    <location>
        <begin position="345"/>
        <end position="355"/>
    </location>
</feature>
<dbReference type="Gene3D" id="3.40.50.12790">
    <property type="entry name" value="FHIPEP family, domain 4"/>
    <property type="match status" value="1"/>
</dbReference>
<comment type="caution">
    <text evidence="11">The sequence shown here is derived from an EMBL/GenBank/DDBJ whole genome shotgun (WGS) entry which is preliminary data.</text>
</comment>
<keyword evidence="7 10" id="KW-1133">Transmembrane helix</keyword>
<evidence type="ECO:0000256" key="6">
    <source>
        <dbReference type="ARBA" id="ARBA00022692"/>
    </source>
</evidence>
<comment type="subcellular location">
    <subcellularLocation>
        <location evidence="1">Cell inner membrane</location>
        <topology evidence="1">Multi-pass membrane protein</topology>
    </subcellularLocation>
</comment>
<feature type="region of interest" description="Disordered" evidence="9">
    <location>
        <begin position="330"/>
        <end position="361"/>
    </location>
</feature>
<dbReference type="InterPro" id="IPR042196">
    <property type="entry name" value="FHIPEP_4"/>
</dbReference>
<feature type="transmembrane region" description="Helical" evidence="10">
    <location>
        <begin position="277"/>
        <end position="297"/>
    </location>
</feature>
<dbReference type="GO" id="GO:0009306">
    <property type="term" value="P:protein secretion"/>
    <property type="evidence" value="ECO:0007669"/>
    <property type="project" value="InterPro"/>
</dbReference>
<dbReference type="EMBL" id="QFQP01000028">
    <property type="protein sequence ID" value="PZR07882.1"/>
    <property type="molecule type" value="Genomic_DNA"/>
</dbReference>
<evidence type="ECO:0000256" key="2">
    <source>
        <dbReference type="ARBA" id="ARBA00008835"/>
    </source>
</evidence>
<evidence type="ECO:0000313" key="12">
    <source>
        <dbReference type="Proteomes" id="UP000249061"/>
    </source>
</evidence>
<comment type="similarity">
    <text evidence="2">Belongs to the FHIPEP (flagella/HR/invasion proteins export pore) family.</text>
</comment>
<protein>
    <submittedName>
        <fullName evidence="11">EscV/YscV/HrcV family type III secretion system export apparatus protein</fullName>
    </submittedName>
</protein>
<dbReference type="InterPro" id="IPR042194">
    <property type="entry name" value="FHIPEP_1"/>
</dbReference>
<evidence type="ECO:0000256" key="5">
    <source>
        <dbReference type="ARBA" id="ARBA00022519"/>
    </source>
</evidence>
<feature type="transmembrane region" description="Helical" evidence="10">
    <location>
        <begin position="111"/>
        <end position="131"/>
    </location>
</feature>
<dbReference type="InterPro" id="IPR042193">
    <property type="entry name" value="FHIPEP_3"/>
</dbReference>
<evidence type="ECO:0000256" key="4">
    <source>
        <dbReference type="ARBA" id="ARBA00022475"/>
    </source>
</evidence>
<feature type="transmembrane region" description="Helical" evidence="10">
    <location>
        <begin position="40"/>
        <end position="59"/>
    </location>
</feature>
<dbReference type="PROSITE" id="PS00994">
    <property type="entry name" value="FHIPEP"/>
    <property type="match status" value="1"/>
</dbReference>
<feature type="transmembrane region" description="Helical" evidence="10">
    <location>
        <begin position="198"/>
        <end position="219"/>
    </location>
</feature>
<evidence type="ECO:0000256" key="10">
    <source>
        <dbReference type="SAM" id="Phobius"/>
    </source>
</evidence>
<dbReference type="InterPro" id="IPR025505">
    <property type="entry name" value="FHIPEP_CS"/>
</dbReference>
<dbReference type="AlphaFoldDB" id="A0A2W5SYL1"/>
<reference evidence="11 12" key="1">
    <citation type="submission" date="2017-08" db="EMBL/GenBank/DDBJ databases">
        <title>Infants hospitalized years apart are colonized by the same room-sourced microbial strains.</title>
        <authorList>
            <person name="Brooks B."/>
            <person name="Olm M.R."/>
            <person name="Firek B.A."/>
            <person name="Baker R."/>
            <person name="Thomas B.C."/>
            <person name="Morowitz M.J."/>
            <person name="Banfield J.F."/>
        </authorList>
    </citation>
    <scope>NUCLEOTIDE SEQUENCE [LARGE SCALE GENOMIC DNA]</scope>
    <source>
        <strain evidence="11">S2_003_000_R2_14</strain>
    </source>
</reference>
<name>A0A2W5SYL1_9BACT</name>
<dbReference type="InterPro" id="IPR001712">
    <property type="entry name" value="T3SS_FHIPEP"/>
</dbReference>
<keyword evidence="6 10" id="KW-0812">Transmembrane</keyword>
<evidence type="ECO:0000313" key="11">
    <source>
        <dbReference type="EMBL" id="PZR07882.1"/>
    </source>
</evidence>
<dbReference type="PRINTS" id="PR00949">
    <property type="entry name" value="TYPE3IMAPROT"/>
</dbReference>
<dbReference type="PANTHER" id="PTHR30161:SF1">
    <property type="entry name" value="FLAGELLAR BIOSYNTHESIS PROTEIN FLHA-RELATED"/>
    <property type="match status" value="1"/>
</dbReference>
<dbReference type="Pfam" id="PF00771">
    <property type="entry name" value="FHIPEP"/>
    <property type="match status" value="1"/>
</dbReference>
<evidence type="ECO:0000256" key="8">
    <source>
        <dbReference type="ARBA" id="ARBA00023136"/>
    </source>
</evidence>
<proteinExistence type="inferred from homology"/>
<feature type="transmembrane region" description="Helical" evidence="10">
    <location>
        <begin position="231"/>
        <end position="257"/>
    </location>
</feature>
<evidence type="ECO:0000256" key="3">
    <source>
        <dbReference type="ARBA" id="ARBA00022448"/>
    </source>
</evidence>
<dbReference type="Gene3D" id="3.40.30.60">
    <property type="entry name" value="FHIPEP family, domain 1"/>
    <property type="match status" value="1"/>
</dbReference>
<sequence length="712" mass="77079">MASSVGKNFINKYSDIVLAVVVMAIIGMLIVPLPTLLLDILLTVNISLSVIILLISLYIPSALQMSIFPTLLLITTMYRLALTVSTTRLILSVGDAGEVVYAFGNFVARGNFVVGGIVFVILVIVNFIVIAKGSERVAEVAARFTLDAMPGKQMSIDADLRAGSIEMEEGKRKRRDLERESQLFGAMDGAMKFVKGDAIAGIIITVVNIVGGLAIGVAQKGMTAGEAAKKYALLTIGDGLVGMIPAILISTAAGIIVTRVGGEEEGAHLGKDVSSQLIAYPRAIAIAGGMLFLLGLVPGLPKIPFLLLGGGASFGAYMMLKREKKIASGELNEDGSEVGEQSEADDVKKATEPAPKEPINPDSELFIPVVTPIVLEVSDALVPFVDSRQDGGKFLFELVPFMRDGLFVELGVRFPGVRARGNPGLPPGAYQIQINEVPVVTGQATLGHILVNDTVDRLRLMNIEGFDAINPATRQPAAWVPEQHKDMLESAGLTTWDVPGYIILHVASVLRRYAREFVGVQEVQTMLDQLEKAFPAIVKEVVPKVVTVLKLTDILGRLVEEEISIRDLRGILQALAEQGQLEADSVMLTEHVRSALRRYVSHKYARGTNTLVVYLLDPQIEDAIRSSIKRTSAGTHLALEPDIAQEIVQAVKSECGHLPPTAQRPVILTSMDIRRYVRKLLEYEFNPPFSVVSYQELSPELNIQPVARISSR</sequence>
<gene>
    <name evidence="11" type="ORF">DI536_26335</name>
</gene>
<evidence type="ECO:0000256" key="1">
    <source>
        <dbReference type="ARBA" id="ARBA00004429"/>
    </source>
</evidence>
<dbReference type="Proteomes" id="UP000249061">
    <property type="component" value="Unassembled WGS sequence"/>
</dbReference>
<organism evidence="11 12">
    <name type="scientific">Archangium gephyra</name>
    <dbReference type="NCBI Taxonomy" id="48"/>
    <lineage>
        <taxon>Bacteria</taxon>
        <taxon>Pseudomonadati</taxon>
        <taxon>Myxococcota</taxon>
        <taxon>Myxococcia</taxon>
        <taxon>Myxococcales</taxon>
        <taxon>Cystobacterineae</taxon>
        <taxon>Archangiaceae</taxon>
        <taxon>Archangium</taxon>
    </lineage>
</organism>
<keyword evidence="4" id="KW-1003">Cell membrane</keyword>
<dbReference type="PANTHER" id="PTHR30161">
    <property type="entry name" value="FLAGELLAR EXPORT PROTEIN, MEMBRANE FLHA SUBUNIT-RELATED"/>
    <property type="match status" value="1"/>
</dbReference>
<keyword evidence="8 10" id="KW-0472">Membrane</keyword>